<dbReference type="InterPro" id="IPR019794">
    <property type="entry name" value="Peroxidases_AS"/>
</dbReference>
<keyword evidence="7" id="KW-0560">Oxidoreductase</keyword>
<dbReference type="PANTHER" id="PTHR31356:SF58">
    <property type="entry name" value="CYTOCHROME C PEROXIDASE, MITOCHONDRIAL"/>
    <property type="match status" value="1"/>
</dbReference>
<evidence type="ECO:0000256" key="9">
    <source>
        <dbReference type="ARBA" id="ARBA00023128"/>
    </source>
</evidence>
<evidence type="ECO:0000256" key="15">
    <source>
        <dbReference type="SAM" id="SignalP"/>
    </source>
</evidence>
<evidence type="ECO:0000313" key="18">
    <source>
        <dbReference type="Proteomes" id="UP001165060"/>
    </source>
</evidence>
<dbReference type="Gene3D" id="1.10.520.10">
    <property type="match status" value="1"/>
</dbReference>
<evidence type="ECO:0000256" key="14">
    <source>
        <dbReference type="SAM" id="MobiDB-lite"/>
    </source>
</evidence>
<comment type="subcellular location">
    <subcellularLocation>
        <location evidence="2">Mitochondrion intermembrane space</location>
    </subcellularLocation>
    <subcellularLocation>
        <location evidence="1">Mitochondrion matrix</location>
    </subcellularLocation>
</comment>
<dbReference type="CDD" id="cd00691">
    <property type="entry name" value="ascorbate_peroxidase"/>
    <property type="match status" value="1"/>
</dbReference>
<dbReference type="SUPFAM" id="SSF48113">
    <property type="entry name" value="Heme-dependent peroxidases"/>
    <property type="match status" value="1"/>
</dbReference>
<dbReference type="PROSITE" id="PS00436">
    <property type="entry name" value="PEROXIDASE_2"/>
    <property type="match status" value="1"/>
</dbReference>
<evidence type="ECO:0000256" key="12">
    <source>
        <dbReference type="ARBA" id="ARBA00049265"/>
    </source>
</evidence>
<dbReference type="EC" id="1.11.1.5" evidence="10"/>
<evidence type="ECO:0000256" key="3">
    <source>
        <dbReference type="ARBA" id="ARBA00022559"/>
    </source>
</evidence>
<feature type="region of interest" description="Disordered" evidence="14">
    <location>
        <begin position="150"/>
        <end position="170"/>
    </location>
</feature>
<gene>
    <name evidence="17" type="ORF">TeGR_g2683</name>
</gene>
<dbReference type="Pfam" id="PF00141">
    <property type="entry name" value="peroxidase"/>
    <property type="match status" value="1"/>
</dbReference>
<evidence type="ECO:0000256" key="11">
    <source>
        <dbReference type="ARBA" id="ARBA00040313"/>
    </source>
</evidence>
<dbReference type="PRINTS" id="PR00459">
    <property type="entry name" value="ASPEROXIDASE"/>
</dbReference>
<evidence type="ECO:0000259" key="16">
    <source>
        <dbReference type="PROSITE" id="PS50873"/>
    </source>
</evidence>
<keyword evidence="6" id="KW-0809">Transit peptide</keyword>
<evidence type="ECO:0000256" key="1">
    <source>
        <dbReference type="ARBA" id="ARBA00004305"/>
    </source>
</evidence>
<evidence type="ECO:0000256" key="13">
    <source>
        <dbReference type="RuleBase" id="RU004241"/>
    </source>
</evidence>
<dbReference type="PRINTS" id="PR00458">
    <property type="entry name" value="PEROXIDASE"/>
</dbReference>
<keyword evidence="4" id="KW-0349">Heme</keyword>
<evidence type="ECO:0000256" key="6">
    <source>
        <dbReference type="ARBA" id="ARBA00022946"/>
    </source>
</evidence>
<sequence>MFSRIAASSAVPLAVASAATLSLASPADAKASPANLPAVKASIADLISSDASARGDGTALTGTFVRLAWHCSGSYSAADNSGGSNGSRMRFEPEAKWGANAGLKMARDRLEGVKEKHPEISYADLYTLSGVVAVEEAGGPSIPFRLGRSDFADGATSPPDGRLPDADKGAVPKTVGHVRDVFNRMGFSDREMVALVGAHALGRCHTDASGYWGPWTNAETTMSNEYFRLLVEEKWTIKKTHNGGKWTGPEQYEDKTGNLMMLPSDVALIQDPEFAKIVKEFADNEDLFFKEFAASFSKLLELGVPFPKAWWKFW</sequence>
<dbReference type="EMBL" id="BRYB01003532">
    <property type="protein sequence ID" value="GMI38337.1"/>
    <property type="molecule type" value="Genomic_DNA"/>
</dbReference>
<name>A0ABQ6N1W4_9STRA</name>
<keyword evidence="9" id="KW-0496">Mitochondrion</keyword>
<evidence type="ECO:0000256" key="2">
    <source>
        <dbReference type="ARBA" id="ARBA00004569"/>
    </source>
</evidence>
<feature type="domain" description="Plant heme peroxidase family profile" evidence="16">
    <location>
        <begin position="71"/>
        <end position="304"/>
    </location>
</feature>
<dbReference type="InterPro" id="IPR010255">
    <property type="entry name" value="Haem_peroxidase_sf"/>
</dbReference>
<evidence type="ECO:0000256" key="8">
    <source>
        <dbReference type="ARBA" id="ARBA00023004"/>
    </source>
</evidence>
<dbReference type="Gene3D" id="1.10.420.10">
    <property type="entry name" value="Peroxidase, domain 2"/>
    <property type="match status" value="1"/>
</dbReference>
<evidence type="ECO:0000256" key="4">
    <source>
        <dbReference type="ARBA" id="ARBA00022617"/>
    </source>
</evidence>
<dbReference type="PROSITE" id="PS50873">
    <property type="entry name" value="PEROXIDASE_4"/>
    <property type="match status" value="1"/>
</dbReference>
<keyword evidence="3" id="KW-0575">Peroxidase</keyword>
<dbReference type="Proteomes" id="UP001165060">
    <property type="component" value="Unassembled WGS sequence"/>
</dbReference>
<comment type="similarity">
    <text evidence="13">Belongs to the peroxidase family.</text>
</comment>
<keyword evidence="5" id="KW-0479">Metal-binding</keyword>
<keyword evidence="18" id="KW-1185">Reference proteome</keyword>
<dbReference type="InterPro" id="IPR002207">
    <property type="entry name" value="Peroxidase_I"/>
</dbReference>
<protein>
    <recommendedName>
        <fullName evidence="11">Cytochrome c peroxidase, mitochondrial</fullName>
        <ecNumber evidence="10">1.11.1.5</ecNumber>
    </recommendedName>
</protein>
<accession>A0ABQ6N1W4</accession>
<dbReference type="InterPro" id="IPR002016">
    <property type="entry name" value="Haem_peroxidase"/>
</dbReference>
<dbReference type="InterPro" id="IPR019793">
    <property type="entry name" value="Peroxidases_heam-ligand_BS"/>
</dbReference>
<comment type="caution">
    <text evidence="17">The sequence shown here is derived from an EMBL/GenBank/DDBJ whole genome shotgun (WGS) entry which is preliminary data.</text>
</comment>
<keyword evidence="8" id="KW-0408">Iron</keyword>
<organism evidence="17 18">
    <name type="scientific">Tetraparma gracilis</name>
    <dbReference type="NCBI Taxonomy" id="2962635"/>
    <lineage>
        <taxon>Eukaryota</taxon>
        <taxon>Sar</taxon>
        <taxon>Stramenopiles</taxon>
        <taxon>Ochrophyta</taxon>
        <taxon>Bolidophyceae</taxon>
        <taxon>Parmales</taxon>
        <taxon>Triparmaceae</taxon>
        <taxon>Tetraparma</taxon>
    </lineage>
</organism>
<proteinExistence type="inferred from homology"/>
<evidence type="ECO:0000256" key="7">
    <source>
        <dbReference type="ARBA" id="ARBA00023002"/>
    </source>
</evidence>
<keyword evidence="15" id="KW-0732">Signal</keyword>
<comment type="catalytic activity">
    <reaction evidence="12">
        <text>2 Fe(II)-[cytochrome c] + H2O2 + 2 H(+) = 2 Fe(III)-[cytochrome c] + 2 H2O</text>
        <dbReference type="Rhea" id="RHEA:16581"/>
        <dbReference type="Rhea" id="RHEA-COMP:10350"/>
        <dbReference type="Rhea" id="RHEA-COMP:14399"/>
        <dbReference type="ChEBI" id="CHEBI:15377"/>
        <dbReference type="ChEBI" id="CHEBI:15378"/>
        <dbReference type="ChEBI" id="CHEBI:16240"/>
        <dbReference type="ChEBI" id="CHEBI:29033"/>
        <dbReference type="ChEBI" id="CHEBI:29034"/>
        <dbReference type="EC" id="1.11.1.5"/>
    </reaction>
</comment>
<feature type="signal peptide" evidence="15">
    <location>
        <begin position="1"/>
        <end position="29"/>
    </location>
</feature>
<reference evidence="17 18" key="1">
    <citation type="journal article" date="2023" name="Commun. Biol.">
        <title>Genome analysis of Parmales, the sister group of diatoms, reveals the evolutionary specialization of diatoms from phago-mixotrophs to photoautotrophs.</title>
        <authorList>
            <person name="Ban H."/>
            <person name="Sato S."/>
            <person name="Yoshikawa S."/>
            <person name="Yamada K."/>
            <person name="Nakamura Y."/>
            <person name="Ichinomiya M."/>
            <person name="Sato N."/>
            <person name="Blanc-Mathieu R."/>
            <person name="Endo H."/>
            <person name="Kuwata A."/>
            <person name="Ogata H."/>
        </authorList>
    </citation>
    <scope>NUCLEOTIDE SEQUENCE [LARGE SCALE GENOMIC DNA]</scope>
</reference>
<evidence type="ECO:0000313" key="17">
    <source>
        <dbReference type="EMBL" id="GMI38337.1"/>
    </source>
</evidence>
<evidence type="ECO:0000256" key="10">
    <source>
        <dbReference type="ARBA" id="ARBA00039063"/>
    </source>
</evidence>
<dbReference type="InterPro" id="IPR044831">
    <property type="entry name" value="Ccp1-like"/>
</dbReference>
<dbReference type="PANTHER" id="PTHR31356">
    <property type="entry name" value="THYLAKOID LUMENAL 29 KDA PROTEIN, CHLOROPLASTIC-RELATED"/>
    <property type="match status" value="1"/>
</dbReference>
<dbReference type="PROSITE" id="PS00435">
    <property type="entry name" value="PEROXIDASE_1"/>
    <property type="match status" value="1"/>
</dbReference>
<feature type="chain" id="PRO_5045198627" description="Cytochrome c peroxidase, mitochondrial" evidence="15">
    <location>
        <begin position="30"/>
        <end position="314"/>
    </location>
</feature>
<evidence type="ECO:0000256" key="5">
    <source>
        <dbReference type="ARBA" id="ARBA00022723"/>
    </source>
</evidence>